<comment type="caution">
    <text evidence="3">The sequence shown here is derived from an EMBL/GenBank/DDBJ whole genome shotgun (WGS) entry which is preliminary data.</text>
</comment>
<name>A0ABV6M5A8_9ACTN</name>
<feature type="region of interest" description="Disordered" evidence="1">
    <location>
        <begin position="1"/>
        <end position="23"/>
    </location>
</feature>
<keyword evidence="4" id="KW-1185">Reference proteome</keyword>
<sequence length="79" mass="8962">MWDDGEPPRFIERAPTSRPDDSGWLMVSGSESEQFMEDPTNFRIVHVRQLVDRFPPLKAVVDAPAGSSFHLRDDAYVAD</sequence>
<dbReference type="RefSeq" id="WP_377252955.1">
    <property type="nucleotide sequence ID" value="NZ_JBHLUH010000039.1"/>
</dbReference>
<dbReference type="Proteomes" id="UP001589867">
    <property type="component" value="Unassembled WGS sequence"/>
</dbReference>
<organism evidence="3 4">
    <name type="scientific">Phytohabitans kaempferiae</name>
    <dbReference type="NCBI Taxonomy" id="1620943"/>
    <lineage>
        <taxon>Bacteria</taxon>
        <taxon>Bacillati</taxon>
        <taxon>Actinomycetota</taxon>
        <taxon>Actinomycetes</taxon>
        <taxon>Micromonosporales</taxon>
        <taxon>Micromonosporaceae</taxon>
    </lineage>
</organism>
<protein>
    <submittedName>
        <fullName evidence="3">DUF2185 domain-containing protein</fullName>
    </submittedName>
</protein>
<dbReference type="Pfam" id="PF09951">
    <property type="entry name" value="Imm33"/>
    <property type="match status" value="1"/>
</dbReference>
<dbReference type="EMBL" id="JBHLUH010000039">
    <property type="protein sequence ID" value="MFC0529887.1"/>
    <property type="molecule type" value="Genomic_DNA"/>
</dbReference>
<feature type="compositionally biased region" description="Basic and acidic residues" evidence="1">
    <location>
        <begin position="1"/>
        <end position="12"/>
    </location>
</feature>
<gene>
    <name evidence="3" type="ORF">ACFFIA_19690</name>
</gene>
<dbReference type="InterPro" id="IPR018689">
    <property type="entry name" value="Imm33_dom"/>
</dbReference>
<proteinExistence type="predicted"/>
<evidence type="ECO:0000313" key="3">
    <source>
        <dbReference type="EMBL" id="MFC0529887.1"/>
    </source>
</evidence>
<evidence type="ECO:0000259" key="2">
    <source>
        <dbReference type="Pfam" id="PF09951"/>
    </source>
</evidence>
<evidence type="ECO:0000313" key="4">
    <source>
        <dbReference type="Proteomes" id="UP001589867"/>
    </source>
</evidence>
<accession>A0ABV6M5A8</accession>
<feature type="domain" description="Immunity protein Imm33" evidence="2">
    <location>
        <begin position="3"/>
        <end position="74"/>
    </location>
</feature>
<evidence type="ECO:0000256" key="1">
    <source>
        <dbReference type="SAM" id="MobiDB-lite"/>
    </source>
</evidence>
<reference evidence="3 4" key="1">
    <citation type="submission" date="2024-09" db="EMBL/GenBank/DDBJ databases">
        <authorList>
            <person name="Sun Q."/>
            <person name="Mori K."/>
        </authorList>
    </citation>
    <scope>NUCLEOTIDE SEQUENCE [LARGE SCALE GENOMIC DNA]</scope>
    <source>
        <strain evidence="3 4">TBRC 3947</strain>
    </source>
</reference>